<accession>A0A931F5K1</accession>
<organism evidence="2 3">
    <name type="scientific">Halonatronomonas betaini</name>
    <dbReference type="NCBI Taxonomy" id="2778430"/>
    <lineage>
        <taxon>Bacteria</taxon>
        <taxon>Bacillati</taxon>
        <taxon>Bacillota</taxon>
        <taxon>Clostridia</taxon>
        <taxon>Halanaerobiales</taxon>
        <taxon>Halarsenatibacteraceae</taxon>
        <taxon>Halonatronomonas</taxon>
    </lineage>
</organism>
<evidence type="ECO:0000313" key="2">
    <source>
        <dbReference type="EMBL" id="MBF8435970.1"/>
    </source>
</evidence>
<gene>
    <name evidence="2" type="ORF">I0Q91_02655</name>
</gene>
<sequence>MLIRAKFARDYNLRYISHLEIMDTFRKGIRRAGLPGAYSQGFNPTLNLSLSQPLPVGMAGGGEYLDLELTRPINGEGFKARLNSFLPEGLKILDARYIPDQTGLKSLQALLNRAEYHISARGKLKEKREVLIEKLMAKNKIIVIRKRRNKPDREYDIRPLIFEAKVLKDNKISFIVSTGSSGNVRPEEIVKALQTLEPEVPDHSVIDFYRSGLFVEKGDKIISPLTDQVLEER</sequence>
<keyword evidence="3" id="KW-1185">Reference proteome</keyword>
<proteinExistence type="predicted"/>
<evidence type="ECO:0000313" key="3">
    <source>
        <dbReference type="Proteomes" id="UP000621436"/>
    </source>
</evidence>
<feature type="domain" description="DUF2344" evidence="1">
    <location>
        <begin position="3"/>
        <end position="186"/>
    </location>
</feature>
<dbReference type="RefSeq" id="WP_270452706.1">
    <property type="nucleotide sequence ID" value="NZ_JADPIE010000001.1"/>
</dbReference>
<name>A0A931F5K1_9FIRM</name>
<evidence type="ECO:0000259" key="1">
    <source>
        <dbReference type="Pfam" id="PF10105"/>
    </source>
</evidence>
<dbReference type="NCBIfam" id="TIGR03936">
    <property type="entry name" value="sam_1_link_chp"/>
    <property type="match status" value="1"/>
</dbReference>
<dbReference type="Proteomes" id="UP000621436">
    <property type="component" value="Unassembled WGS sequence"/>
</dbReference>
<dbReference type="Pfam" id="PF10105">
    <property type="entry name" value="DUF2344"/>
    <property type="match status" value="1"/>
</dbReference>
<dbReference type="EMBL" id="JADPIE010000001">
    <property type="protein sequence ID" value="MBF8435970.1"/>
    <property type="molecule type" value="Genomic_DNA"/>
</dbReference>
<comment type="caution">
    <text evidence="2">The sequence shown here is derived from an EMBL/GenBank/DDBJ whole genome shotgun (WGS) entry which is preliminary data.</text>
</comment>
<dbReference type="InterPro" id="IPR018768">
    <property type="entry name" value="DUF2344"/>
</dbReference>
<protein>
    <submittedName>
        <fullName evidence="2">DUF2344 domain-containing protein</fullName>
    </submittedName>
</protein>
<reference evidence="2" key="1">
    <citation type="submission" date="2020-11" db="EMBL/GenBank/DDBJ databases">
        <title>Halonatronomonas betainensis gen. nov., sp. nov. a novel haloalkaliphilic representative of the family Halanaerobiacae capable of betaine degradation.</title>
        <authorList>
            <person name="Boltyanskaya Y."/>
            <person name="Kevbrin V."/>
            <person name="Detkova E."/>
            <person name="Grouzdev D.S."/>
            <person name="Koziaeva V."/>
            <person name="Zhilina T."/>
        </authorList>
    </citation>
    <scope>NUCLEOTIDE SEQUENCE</scope>
    <source>
        <strain evidence="2">Z-7014</strain>
    </source>
</reference>
<dbReference type="AlphaFoldDB" id="A0A931F5K1"/>